<dbReference type="InterPro" id="IPR002052">
    <property type="entry name" value="DNA_methylase_N6_adenine_CS"/>
</dbReference>
<dbReference type="Proteomes" id="UP001600941">
    <property type="component" value="Unassembled WGS sequence"/>
</dbReference>
<dbReference type="GO" id="GO:0008168">
    <property type="term" value="F:methyltransferase activity"/>
    <property type="evidence" value="ECO:0007669"/>
    <property type="project" value="UniProtKB-KW"/>
</dbReference>
<evidence type="ECO:0000313" key="8">
    <source>
        <dbReference type="EMBL" id="GAA6501900.1"/>
    </source>
</evidence>
<dbReference type="InterPro" id="IPR029063">
    <property type="entry name" value="SAM-dependent_MTases_sf"/>
</dbReference>
<dbReference type="NCBIfam" id="TIGR00536">
    <property type="entry name" value="hemK_fam"/>
    <property type="match status" value="1"/>
</dbReference>
<comment type="catalytic activity">
    <reaction evidence="4 5">
        <text>L-glutaminyl-[peptide chain release factor] + S-adenosyl-L-methionine = N(5)-methyl-L-glutaminyl-[peptide chain release factor] + S-adenosyl-L-homocysteine + H(+)</text>
        <dbReference type="Rhea" id="RHEA:42896"/>
        <dbReference type="Rhea" id="RHEA-COMP:10271"/>
        <dbReference type="Rhea" id="RHEA-COMP:10272"/>
        <dbReference type="ChEBI" id="CHEBI:15378"/>
        <dbReference type="ChEBI" id="CHEBI:30011"/>
        <dbReference type="ChEBI" id="CHEBI:57856"/>
        <dbReference type="ChEBI" id="CHEBI:59789"/>
        <dbReference type="ChEBI" id="CHEBI:61891"/>
        <dbReference type="EC" id="2.1.1.297"/>
    </reaction>
</comment>
<dbReference type="EC" id="2.1.1.297" evidence="5"/>
<organism evidence="8 9">
    <name type="scientific">Blautia parvula</name>
    <dbReference type="NCBI Taxonomy" id="2877527"/>
    <lineage>
        <taxon>Bacteria</taxon>
        <taxon>Bacillati</taxon>
        <taxon>Bacillota</taxon>
        <taxon>Clostridia</taxon>
        <taxon>Lachnospirales</taxon>
        <taxon>Lachnospiraceae</taxon>
        <taxon>Blautia</taxon>
    </lineage>
</organism>
<evidence type="ECO:0000313" key="9">
    <source>
        <dbReference type="Proteomes" id="UP001600941"/>
    </source>
</evidence>
<dbReference type="InterPro" id="IPR004556">
    <property type="entry name" value="HemK-like"/>
</dbReference>
<evidence type="ECO:0000256" key="2">
    <source>
        <dbReference type="ARBA" id="ARBA00022679"/>
    </source>
</evidence>
<keyword evidence="3 5" id="KW-0949">S-adenosyl-L-methionine</keyword>
<evidence type="ECO:0000259" key="7">
    <source>
        <dbReference type="Pfam" id="PF17827"/>
    </source>
</evidence>
<dbReference type="InterPro" id="IPR040758">
    <property type="entry name" value="PrmC_N"/>
</dbReference>
<dbReference type="NCBIfam" id="TIGR03534">
    <property type="entry name" value="RF_mod_PrmC"/>
    <property type="match status" value="1"/>
</dbReference>
<feature type="domain" description="Release factor glutamine methyltransferase N-terminal" evidence="7">
    <location>
        <begin position="6"/>
        <end position="75"/>
    </location>
</feature>
<dbReference type="InterPro" id="IPR019874">
    <property type="entry name" value="RF_methyltr_PrmC"/>
</dbReference>
<comment type="caution">
    <text evidence="8">The sequence shown here is derived from an EMBL/GenBank/DDBJ whole genome shotgun (WGS) entry which is preliminary data.</text>
</comment>
<dbReference type="PANTHER" id="PTHR18895:SF74">
    <property type="entry name" value="MTRF1L RELEASE FACTOR GLUTAMINE METHYLTRANSFERASE"/>
    <property type="match status" value="1"/>
</dbReference>
<evidence type="ECO:0000256" key="1">
    <source>
        <dbReference type="ARBA" id="ARBA00022603"/>
    </source>
</evidence>
<dbReference type="CDD" id="cd02440">
    <property type="entry name" value="AdoMet_MTases"/>
    <property type="match status" value="1"/>
</dbReference>
<gene>
    <name evidence="5 8" type="primary">prmC</name>
    <name evidence="8" type="ORF">K340107D12_47160</name>
</gene>
<feature type="binding site" evidence="5">
    <location>
        <position position="189"/>
    </location>
    <ligand>
        <name>S-adenosyl-L-methionine</name>
        <dbReference type="ChEBI" id="CHEBI:59789"/>
    </ligand>
</feature>
<comment type="caution">
    <text evidence="5">Lacks conserved residue(s) required for the propagation of feature annotation.</text>
</comment>
<dbReference type="EMBL" id="BAABZQ010000001">
    <property type="protein sequence ID" value="GAA6501900.1"/>
    <property type="molecule type" value="Genomic_DNA"/>
</dbReference>
<dbReference type="SUPFAM" id="SSF53335">
    <property type="entry name" value="S-adenosyl-L-methionine-dependent methyltransferases"/>
    <property type="match status" value="1"/>
</dbReference>
<feature type="binding site" evidence="5">
    <location>
        <begin position="189"/>
        <end position="192"/>
    </location>
    <ligand>
        <name>substrate</name>
    </ligand>
</feature>
<keyword evidence="2 5" id="KW-0808">Transferase</keyword>
<accession>A0ABQ0BZD3</accession>
<dbReference type="InterPro" id="IPR050320">
    <property type="entry name" value="N5-glutamine_MTase"/>
</dbReference>
<dbReference type="PRINTS" id="PR00507">
    <property type="entry name" value="N12N6MTFRASE"/>
</dbReference>
<reference evidence="8 9" key="1">
    <citation type="submission" date="2024-04" db="EMBL/GenBank/DDBJ databases">
        <title>Defined microbial consortia suppress multidrug-resistant proinflammatory Enterobacteriaceae via ecological control.</title>
        <authorList>
            <person name="Furuichi M."/>
            <person name="Kawaguchi T."/>
            <person name="Pust M."/>
            <person name="Yasuma K."/>
            <person name="Plichta D."/>
            <person name="Hasegawa N."/>
            <person name="Ohya T."/>
            <person name="Bhattarai S."/>
            <person name="Sasajima S."/>
            <person name="Aoto Y."/>
            <person name="Tuganbaev T."/>
            <person name="Yaginuma M."/>
            <person name="Ueda M."/>
            <person name="Okahashi N."/>
            <person name="Amafuji K."/>
            <person name="Kiridooshi Y."/>
            <person name="Sugita K."/>
            <person name="Strazar M."/>
            <person name="Skelly A."/>
            <person name="Suda W."/>
            <person name="Hattori M."/>
            <person name="Nakamoto N."/>
            <person name="Caballero S."/>
            <person name="Norman J."/>
            <person name="Olle B."/>
            <person name="Tanoue T."/>
            <person name="Arita M."/>
            <person name="Bucci V."/>
            <person name="Atarashi K."/>
            <person name="Xavier R."/>
            <person name="Honda K."/>
        </authorList>
    </citation>
    <scope>NUCLEOTIDE SEQUENCE [LARGE SCALE GENOMIC DNA]</scope>
    <source>
        <strain evidence="9">k34-0107-D12</strain>
    </source>
</reference>
<name>A0ABQ0BZD3_9FIRM</name>
<evidence type="ECO:0000259" key="6">
    <source>
        <dbReference type="Pfam" id="PF05175"/>
    </source>
</evidence>
<dbReference type="GO" id="GO:0032259">
    <property type="term" value="P:methylation"/>
    <property type="evidence" value="ECO:0007669"/>
    <property type="project" value="UniProtKB-KW"/>
</dbReference>
<evidence type="ECO:0000256" key="5">
    <source>
        <dbReference type="HAMAP-Rule" id="MF_02126"/>
    </source>
</evidence>
<proteinExistence type="inferred from homology"/>
<comment type="function">
    <text evidence="5">Methylates the class 1 translation termination release factors RF1/PrfA and RF2/PrfB on the glutamine residue of the universally conserved GGQ motif.</text>
</comment>
<protein>
    <recommendedName>
        <fullName evidence="5">Release factor glutamine methyltransferase</fullName>
        <shortName evidence="5">RF MTase</shortName>
        <ecNumber evidence="5">2.1.1.297</ecNumber>
    </recommendedName>
    <alternativeName>
        <fullName evidence="5">N5-glutamine methyltransferase PrmC</fullName>
    </alternativeName>
    <alternativeName>
        <fullName evidence="5">Protein-(glutamine-N5) MTase PrmC</fullName>
    </alternativeName>
    <alternativeName>
        <fullName evidence="5">Protein-glutamine N-methyltransferase PrmC</fullName>
    </alternativeName>
</protein>
<dbReference type="PROSITE" id="PS00092">
    <property type="entry name" value="N6_MTASE"/>
    <property type="match status" value="1"/>
</dbReference>
<dbReference type="RefSeq" id="WP_227209793.1">
    <property type="nucleotide sequence ID" value="NZ_BAABZQ010000001.1"/>
</dbReference>
<sequence length="289" mass="32683">MQTHRELLLEGRKTLEEAGIADSTTDAWLLMEYITGMTRASYFMRENEEMSREQAEKYREMIRRRAQHIPLQHITHEAWFYGLKFYVDEHVLTPRQDTEVLVEEVLLEAGKMQAGSSRSRILDMCTGSGCILLALLSVLKEAEGVGADLSEEALAVAAKNSREMGIPAVWKKSDLFADISGTYDIIVSNPPYIESHVIDSLMEEVRDHEPRMALDGTADGLYFYRRISCEAGDYLKPGGILAFEIGYNQGVPVRLMLQDAGYTEIRVVKDLAGLDRVVLGRKKQEEHHV</sequence>
<feature type="binding site" evidence="5">
    <location>
        <position position="148"/>
    </location>
    <ligand>
        <name>S-adenosyl-L-methionine</name>
        <dbReference type="ChEBI" id="CHEBI:59789"/>
    </ligand>
</feature>
<feature type="domain" description="Methyltransferase small" evidence="6">
    <location>
        <begin position="113"/>
        <end position="197"/>
    </location>
</feature>
<dbReference type="InterPro" id="IPR007848">
    <property type="entry name" value="Small_mtfrase_dom"/>
</dbReference>
<dbReference type="Gene3D" id="1.10.8.10">
    <property type="entry name" value="DNA helicase RuvA subunit, C-terminal domain"/>
    <property type="match status" value="1"/>
</dbReference>
<keyword evidence="9" id="KW-1185">Reference proteome</keyword>
<dbReference type="Gene3D" id="3.40.50.150">
    <property type="entry name" value="Vaccinia Virus protein VP39"/>
    <property type="match status" value="1"/>
</dbReference>
<dbReference type="PANTHER" id="PTHR18895">
    <property type="entry name" value="HEMK METHYLTRANSFERASE"/>
    <property type="match status" value="1"/>
</dbReference>
<dbReference type="Pfam" id="PF17827">
    <property type="entry name" value="PrmC_N"/>
    <property type="match status" value="1"/>
</dbReference>
<evidence type="ECO:0000256" key="3">
    <source>
        <dbReference type="ARBA" id="ARBA00022691"/>
    </source>
</evidence>
<evidence type="ECO:0000256" key="4">
    <source>
        <dbReference type="ARBA" id="ARBA00048391"/>
    </source>
</evidence>
<dbReference type="HAMAP" id="MF_02126">
    <property type="entry name" value="RF_methyltr_PrmC"/>
    <property type="match status" value="1"/>
</dbReference>
<comment type="similarity">
    <text evidence="5">Belongs to the protein N5-glutamine methyltransferase family. PrmC subfamily.</text>
</comment>
<dbReference type="Pfam" id="PF05175">
    <property type="entry name" value="MTS"/>
    <property type="match status" value="1"/>
</dbReference>
<keyword evidence="1 5" id="KW-0489">Methyltransferase</keyword>